<protein>
    <submittedName>
        <fullName evidence="1">Uncharacterized protein</fullName>
    </submittedName>
</protein>
<gene>
    <name evidence="1" type="ORF">Vbra_230</name>
</gene>
<evidence type="ECO:0000313" key="2">
    <source>
        <dbReference type="Proteomes" id="UP000041254"/>
    </source>
</evidence>
<dbReference type="EMBL" id="CDMY01000676">
    <property type="protein sequence ID" value="CEM29409.1"/>
    <property type="molecule type" value="Genomic_DNA"/>
</dbReference>
<evidence type="ECO:0000313" key="1">
    <source>
        <dbReference type="EMBL" id="CEM29409.1"/>
    </source>
</evidence>
<name>A0A0G4GI52_VITBC</name>
<keyword evidence="2" id="KW-1185">Reference proteome</keyword>
<dbReference type="VEuPathDB" id="CryptoDB:Vbra_230"/>
<proteinExistence type="predicted"/>
<dbReference type="Proteomes" id="UP000041254">
    <property type="component" value="Unassembled WGS sequence"/>
</dbReference>
<reference evidence="1 2" key="1">
    <citation type="submission" date="2014-11" db="EMBL/GenBank/DDBJ databases">
        <authorList>
            <person name="Zhu J."/>
            <person name="Qi W."/>
            <person name="Song R."/>
        </authorList>
    </citation>
    <scope>NUCLEOTIDE SEQUENCE [LARGE SCALE GENOMIC DNA]</scope>
</reference>
<dbReference type="AlphaFoldDB" id="A0A0G4GI52"/>
<accession>A0A0G4GI52</accession>
<organism evidence="1 2">
    <name type="scientific">Vitrella brassicaformis (strain CCMP3155)</name>
    <dbReference type="NCBI Taxonomy" id="1169540"/>
    <lineage>
        <taxon>Eukaryota</taxon>
        <taxon>Sar</taxon>
        <taxon>Alveolata</taxon>
        <taxon>Colpodellida</taxon>
        <taxon>Vitrellaceae</taxon>
        <taxon>Vitrella</taxon>
    </lineage>
</organism>
<sequence length="83" mass="9601">MEHSASGRYQEGTRVVLLSSTKRAPTDDYLWDTARVYRIDPHVFYKKAGTLHEGTALFMRFGMLRRRHLNASAKTSWRRSVAS</sequence>
<dbReference type="InParanoid" id="A0A0G4GI52"/>